<dbReference type="InParanoid" id="A0A316V3Y5"/>
<feature type="domain" description="G-patch" evidence="5">
    <location>
        <begin position="225"/>
        <end position="271"/>
    </location>
</feature>
<evidence type="ECO:0000256" key="2">
    <source>
        <dbReference type="ARBA" id="ARBA00008576"/>
    </source>
</evidence>
<feature type="compositionally biased region" description="Basic and acidic residues" evidence="4">
    <location>
        <begin position="290"/>
        <end position="318"/>
    </location>
</feature>
<proteinExistence type="inferred from homology"/>
<evidence type="ECO:0000259" key="5">
    <source>
        <dbReference type="PROSITE" id="PS50174"/>
    </source>
</evidence>
<feature type="compositionally biased region" description="Basic and acidic residues" evidence="4">
    <location>
        <begin position="203"/>
        <end position="212"/>
    </location>
</feature>
<dbReference type="InterPro" id="IPR026822">
    <property type="entry name" value="Spp2/MOS2_G-patch"/>
</dbReference>
<name>A0A316V3Y5_9BASI</name>
<organism evidence="6 7">
    <name type="scientific">Meira miltonrushii</name>
    <dbReference type="NCBI Taxonomy" id="1280837"/>
    <lineage>
        <taxon>Eukaryota</taxon>
        <taxon>Fungi</taxon>
        <taxon>Dikarya</taxon>
        <taxon>Basidiomycota</taxon>
        <taxon>Ustilaginomycotina</taxon>
        <taxon>Exobasidiomycetes</taxon>
        <taxon>Exobasidiales</taxon>
        <taxon>Brachybasidiaceae</taxon>
        <taxon>Meira</taxon>
    </lineage>
</organism>
<feature type="region of interest" description="Disordered" evidence="4">
    <location>
        <begin position="1"/>
        <end position="86"/>
    </location>
</feature>
<dbReference type="InterPro" id="IPR000467">
    <property type="entry name" value="G_patch_dom"/>
</dbReference>
<dbReference type="PROSITE" id="PS50174">
    <property type="entry name" value="G_PATCH"/>
    <property type="match status" value="1"/>
</dbReference>
<feature type="compositionally biased region" description="Basic and acidic residues" evidence="4">
    <location>
        <begin position="124"/>
        <end position="151"/>
    </location>
</feature>
<dbReference type="PANTHER" id="PTHR15818">
    <property type="entry name" value="G PATCH AND KOW-CONTAINING"/>
    <property type="match status" value="1"/>
</dbReference>
<feature type="compositionally biased region" description="Basic and acidic residues" evidence="4">
    <location>
        <begin position="268"/>
        <end position="281"/>
    </location>
</feature>
<feature type="region of interest" description="Disordered" evidence="4">
    <location>
        <begin position="101"/>
        <end position="223"/>
    </location>
</feature>
<dbReference type="FunCoup" id="A0A316V3Y5">
    <property type="interactions" value="52"/>
</dbReference>
<dbReference type="GO" id="GO:0003676">
    <property type="term" value="F:nucleic acid binding"/>
    <property type="evidence" value="ECO:0007669"/>
    <property type="project" value="InterPro"/>
</dbReference>
<reference evidence="6 7" key="1">
    <citation type="journal article" date="2018" name="Mol. Biol. Evol.">
        <title>Broad Genomic Sampling Reveals a Smut Pathogenic Ancestry of the Fungal Clade Ustilaginomycotina.</title>
        <authorList>
            <person name="Kijpornyongpan T."/>
            <person name="Mondo S.J."/>
            <person name="Barry K."/>
            <person name="Sandor L."/>
            <person name="Lee J."/>
            <person name="Lipzen A."/>
            <person name="Pangilinan J."/>
            <person name="LaButti K."/>
            <person name="Hainaut M."/>
            <person name="Henrissat B."/>
            <person name="Grigoriev I.V."/>
            <person name="Spatafora J.W."/>
            <person name="Aime M.C."/>
        </authorList>
    </citation>
    <scope>NUCLEOTIDE SEQUENCE [LARGE SCALE GENOMIC DNA]</scope>
    <source>
        <strain evidence="6 7">MCA 3882</strain>
    </source>
</reference>
<sequence length="390" mass="44691">MSTSSLGGPSRLRGSNNATQMKRHSAFDDLEDEEYDERPNRNGSSAAGRWKDEALSGYSARDERREKGTQQQKLVIQKQADANWMEERKRRLGLEKYRKELGSLSGGFGGGNRDSSNAQPSTERVGDEEQKTGLEIRYRSENADDDRMQTDHDEEINSEVETQPVTADITDEDTEARAALLSGKSNSTKRDNVIITPITEEQALQRDMDSRPDAPSLSDYASMPVDDFGAALLRGMGWQEGMGAGKQRQGPTSAPQVKKRAALLGLGAKEREPVDDRDNKKGGSSHRSSNKPERRYVPVTRKEREEEESGREPHSKSSKDRKRSYSPPSSRGGRYDDDRERSRRRDESRRDRDRHDDRYSDRKRSDRDYDRRRDDRSRRDDHRDRHRSER</sequence>
<comment type="subcellular location">
    <subcellularLocation>
        <location evidence="1">Nucleus</location>
    </subcellularLocation>
</comment>
<dbReference type="AlphaFoldDB" id="A0A316V3Y5"/>
<keyword evidence="3" id="KW-0539">Nucleus</keyword>
<dbReference type="OrthoDB" id="5577072at2759"/>
<gene>
    <name evidence="6" type="ORF">FA14DRAFT_175095</name>
</gene>
<dbReference type="InterPro" id="IPR045166">
    <property type="entry name" value="Spp2-like"/>
</dbReference>
<comment type="similarity">
    <text evidence="2">Belongs to the SPP2 family.</text>
</comment>
<evidence type="ECO:0000256" key="1">
    <source>
        <dbReference type="ARBA" id="ARBA00004123"/>
    </source>
</evidence>
<feature type="region of interest" description="Disordered" evidence="4">
    <location>
        <begin position="240"/>
        <end position="390"/>
    </location>
</feature>
<dbReference type="STRING" id="1280837.A0A316V3Y5"/>
<dbReference type="PANTHER" id="PTHR15818:SF2">
    <property type="entry name" value="G-PATCH DOMAIN AND KOW MOTIFS-CONTAINING PROTEIN"/>
    <property type="match status" value="1"/>
</dbReference>
<dbReference type="Proteomes" id="UP000245771">
    <property type="component" value="Unassembled WGS sequence"/>
</dbReference>
<dbReference type="GO" id="GO:0005681">
    <property type="term" value="C:spliceosomal complex"/>
    <property type="evidence" value="ECO:0007669"/>
    <property type="project" value="TreeGrafter"/>
</dbReference>
<feature type="compositionally biased region" description="Basic and acidic residues" evidence="4">
    <location>
        <begin position="333"/>
        <end position="390"/>
    </location>
</feature>
<evidence type="ECO:0000256" key="4">
    <source>
        <dbReference type="SAM" id="MobiDB-lite"/>
    </source>
</evidence>
<dbReference type="GeneID" id="37022357"/>
<feature type="compositionally biased region" description="Polar residues" evidence="4">
    <location>
        <begin position="113"/>
        <end position="122"/>
    </location>
</feature>
<feature type="compositionally biased region" description="Low complexity" evidence="4">
    <location>
        <begin position="1"/>
        <end position="15"/>
    </location>
</feature>
<accession>A0A316V3Y5</accession>
<dbReference type="EMBL" id="KZ819606">
    <property type="protein sequence ID" value="PWN32269.1"/>
    <property type="molecule type" value="Genomic_DNA"/>
</dbReference>
<dbReference type="Pfam" id="PF12656">
    <property type="entry name" value="G-patch_2"/>
    <property type="match status" value="1"/>
</dbReference>
<protein>
    <recommendedName>
        <fullName evidence="5">G-patch domain-containing protein</fullName>
    </recommendedName>
</protein>
<feature type="compositionally biased region" description="Basic and acidic residues" evidence="4">
    <location>
        <begin position="49"/>
        <end position="68"/>
    </location>
</feature>
<evidence type="ECO:0000313" key="7">
    <source>
        <dbReference type="Proteomes" id="UP000245771"/>
    </source>
</evidence>
<dbReference type="SMART" id="SM00443">
    <property type="entry name" value="G_patch"/>
    <property type="match status" value="1"/>
</dbReference>
<evidence type="ECO:0000313" key="6">
    <source>
        <dbReference type="EMBL" id="PWN32269.1"/>
    </source>
</evidence>
<evidence type="ECO:0000256" key="3">
    <source>
        <dbReference type="ARBA" id="ARBA00023242"/>
    </source>
</evidence>
<dbReference type="GO" id="GO:0000398">
    <property type="term" value="P:mRNA splicing, via spliceosome"/>
    <property type="evidence" value="ECO:0007669"/>
    <property type="project" value="InterPro"/>
</dbReference>
<dbReference type="RefSeq" id="XP_025352571.1">
    <property type="nucleotide sequence ID" value="XM_025500576.1"/>
</dbReference>
<keyword evidence="7" id="KW-1185">Reference proteome</keyword>